<sequence length="409" mass="46541">MLECRKCRLRHVYHSLAARDLSLRPHDLVMGPIQPRLYFHQLSRMIKAILVATKKQRILYRSGGSLCSFMPPISGLPPPRLPRVRRWICSSHATDVFRYMFYAADDNVFYLHLREVQSSRPAKWVGEVFPKGQTEFFTKGLTEFELASSVPRFRTPCSVPNFAPENSEFAFTGLTFMLETKDSNGPTFGRLLSRRDIEDANRRWNEGYKDIKPIKQEVSCGKSVSFPKYSPVTRIHRMITYETALRLLRKDRTWEFCFMDRMREGRFAEDEAEEEEADEISAATAAAAHSEERSGNGNKSDEDVKHLVENALATLPLETIGNHADNGMDISRKKRRRKHRGVCNKGGQVATSEDVPSFAESNLLQPASSSFRLGSPYFGNLSSFLFTEVCSPSSSKPNTSARVVDEFFL</sequence>
<dbReference type="AlphaFoldDB" id="A0A0R3WAE5"/>
<proteinExistence type="predicted"/>
<organism evidence="4">
    <name type="scientific">Taenia asiatica</name>
    <name type="common">Asian tapeworm</name>
    <dbReference type="NCBI Taxonomy" id="60517"/>
    <lineage>
        <taxon>Eukaryota</taxon>
        <taxon>Metazoa</taxon>
        <taxon>Spiralia</taxon>
        <taxon>Lophotrochozoa</taxon>
        <taxon>Platyhelminthes</taxon>
        <taxon>Cestoda</taxon>
        <taxon>Eucestoda</taxon>
        <taxon>Cyclophyllidea</taxon>
        <taxon>Taeniidae</taxon>
        <taxon>Taenia</taxon>
    </lineage>
</organism>
<evidence type="ECO:0000256" key="1">
    <source>
        <dbReference type="SAM" id="MobiDB-lite"/>
    </source>
</evidence>
<dbReference type="WBParaSite" id="TASK_0000751301-mRNA-1">
    <property type="protein sequence ID" value="TASK_0000751301-mRNA-1"/>
    <property type="gene ID" value="TASK_0000751301"/>
</dbReference>
<reference evidence="4" key="1">
    <citation type="submission" date="2017-02" db="UniProtKB">
        <authorList>
            <consortium name="WormBaseParasite"/>
        </authorList>
    </citation>
    <scope>IDENTIFICATION</scope>
</reference>
<feature type="compositionally biased region" description="Basic and acidic residues" evidence="1">
    <location>
        <begin position="289"/>
        <end position="302"/>
    </location>
</feature>
<evidence type="ECO:0000313" key="4">
    <source>
        <dbReference type="WBParaSite" id="TASK_0000751301-mRNA-1"/>
    </source>
</evidence>
<feature type="region of interest" description="Disordered" evidence="1">
    <location>
        <begin position="268"/>
        <end position="302"/>
    </location>
</feature>
<dbReference type="EMBL" id="UYRS01018629">
    <property type="protein sequence ID" value="VDK38508.1"/>
    <property type="molecule type" value="Genomic_DNA"/>
</dbReference>
<dbReference type="Proteomes" id="UP000282613">
    <property type="component" value="Unassembled WGS sequence"/>
</dbReference>
<feature type="compositionally biased region" description="Basic residues" evidence="1">
    <location>
        <begin position="332"/>
        <end position="342"/>
    </location>
</feature>
<keyword evidence="3" id="KW-1185">Reference proteome</keyword>
<accession>A0A0R3WAE5</accession>
<reference evidence="2 3" key="2">
    <citation type="submission" date="2018-11" db="EMBL/GenBank/DDBJ databases">
        <authorList>
            <consortium name="Pathogen Informatics"/>
        </authorList>
    </citation>
    <scope>NUCLEOTIDE SEQUENCE [LARGE SCALE GENOMIC DNA]</scope>
</reference>
<evidence type="ECO:0000313" key="2">
    <source>
        <dbReference type="EMBL" id="VDK38508.1"/>
    </source>
</evidence>
<evidence type="ECO:0000313" key="3">
    <source>
        <dbReference type="Proteomes" id="UP000282613"/>
    </source>
</evidence>
<gene>
    <name evidence="2" type="ORF">TASK_LOCUS7514</name>
</gene>
<protein>
    <submittedName>
        <fullName evidence="2 4">Uncharacterized protein</fullName>
    </submittedName>
</protein>
<dbReference type="OrthoDB" id="6251695at2759"/>
<feature type="compositionally biased region" description="Acidic residues" evidence="1">
    <location>
        <begin position="270"/>
        <end position="279"/>
    </location>
</feature>
<name>A0A0R3WAE5_TAEAS</name>
<feature type="region of interest" description="Disordered" evidence="1">
    <location>
        <begin position="323"/>
        <end position="351"/>
    </location>
</feature>